<reference evidence="2" key="1">
    <citation type="submission" date="2010-06" db="EMBL/GenBank/DDBJ databases">
        <authorList>
            <person name="Muzny D."/>
            <person name="Qin X."/>
            <person name="Buhay C."/>
            <person name="Dugan-Rocha S."/>
            <person name="Ding Y."/>
            <person name="Chen G."/>
            <person name="Hawes A."/>
            <person name="Holder M."/>
            <person name="Jhangiani S."/>
            <person name="Johnson A."/>
            <person name="Khan Z."/>
            <person name="Li Z."/>
            <person name="Liu W."/>
            <person name="Liu X."/>
            <person name="Perez L."/>
            <person name="Shen H."/>
            <person name="Wang Q."/>
            <person name="Watt J."/>
            <person name="Xi L."/>
            <person name="Xin Y."/>
            <person name="Zhou J."/>
            <person name="Deng J."/>
            <person name="Jiang H."/>
            <person name="Liu Y."/>
            <person name="Qu J."/>
            <person name="Song X.-Z."/>
            <person name="Zhang L."/>
            <person name="Villasana D."/>
            <person name="Johnson A."/>
            <person name="Liu J."/>
            <person name="Liyanage D."/>
            <person name="Lorensuhewa L."/>
            <person name="Robinson T."/>
            <person name="Song A."/>
            <person name="Song B.-B."/>
            <person name="Dinh H."/>
            <person name="Thornton R."/>
            <person name="Coyle M."/>
            <person name="Francisco L."/>
            <person name="Jackson L."/>
            <person name="Javaid M."/>
            <person name="Korchina V."/>
            <person name="Kovar C."/>
            <person name="Mata R."/>
            <person name="Mathew T."/>
            <person name="Ngo R."/>
            <person name="Nguyen L."/>
            <person name="Nguyen N."/>
            <person name="Okwuonu G."/>
            <person name="Ongeri F."/>
            <person name="Pham C."/>
            <person name="Simmons D."/>
            <person name="Wilczek-Boney K."/>
            <person name="Hale W."/>
            <person name="Jakkamsetti A."/>
            <person name="Pham P."/>
            <person name="Ruth R."/>
            <person name="San Lucas F."/>
            <person name="Warren J."/>
            <person name="Zhang J."/>
            <person name="Zhao Z."/>
            <person name="Zhou C."/>
            <person name="Zhu D."/>
            <person name="Lee S."/>
            <person name="Bess C."/>
            <person name="Blankenburg K."/>
            <person name="Forbes L."/>
            <person name="Fu Q."/>
            <person name="Gubbala S."/>
            <person name="Hirani K."/>
            <person name="Jayaseelan J.C."/>
            <person name="Lara F."/>
            <person name="Munidasa M."/>
            <person name="Palculict T."/>
            <person name="Patil S."/>
            <person name="Pu L.-L."/>
            <person name="Saada N."/>
            <person name="Tang L."/>
            <person name="Weissenberger G."/>
            <person name="Zhu Y."/>
            <person name="Hemphill L."/>
            <person name="Shang Y."/>
            <person name="Youmans B."/>
            <person name="Ayvaz T."/>
            <person name="Ross M."/>
            <person name="Santibanez J."/>
            <person name="Aqrawi P."/>
            <person name="Gross S."/>
            <person name="Joshi V."/>
            <person name="Fowler G."/>
            <person name="Nazareth L."/>
            <person name="Reid J."/>
            <person name="Worley K."/>
            <person name="Petrosino J."/>
            <person name="Highlander S."/>
            <person name="Gibbs R."/>
        </authorList>
    </citation>
    <scope>NUCLEOTIDE SEQUENCE [LARGE SCALE GENOMIC DNA]</scope>
    <source>
        <strain evidence="2">ATCC 33030</strain>
    </source>
</reference>
<sequence length="334" mass="37392">MGGMDFDTTDLNSLSWTNDELDGFLRATLPLGRDPDGEGEVAAVLVQSQPDEPNGKPALLWVHGMSDYFFQEHVAQHYKELGYPFYAIDLRKCGRAHKEGQRWHYTTDLRYYYDELTAATKLIAAKHGAVIPLAHSTGGLIVPLWIDHVRRHDWRTHQQIAGQVLNSPWLDMQFPGWAVKVLKPVVDVLGATFPNLRLPAVGEGTYGESIYKGLHGQWDFDTKKKAIGGHDKYLGWLRAVMVGQDRIHEGSVDAGVPTLTLCSSHSYLGKSYSAAADSADTVLDIEQIQHWAPFVSDKHNETKPIDGALHDVFLSLPHARQKAFDTLDEWLENL</sequence>
<proteinExistence type="predicted"/>
<evidence type="ECO:0000313" key="2">
    <source>
        <dbReference type="EMBL" id="EFK53719.1"/>
    </source>
</evidence>
<dbReference type="InterPro" id="IPR051044">
    <property type="entry name" value="MAG_DAG_Lipase"/>
</dbReference>
<name>D7WF40_9CORY</name>
<accession>D7WF40</accession>
<dbReference type="InterPro" id="IPR029058">
    <property type="entry name" value="AB_hydrolase_fold"/>
</dbReference>
<organism evidence="2 3">
    <name type="scientific">Corynebacterium genitalium ATCC 33030</name>
    <dbReference type="NCBI Taxonomy" id="585529"/>
    <lineage>
        <taxon>Bacteria</taxon>
        <taxon>Bacillati</taxon>
        <taxon>Actinomycetota</taxon>
        <taxon>Actinomycetes</taxon>
        <taxon>Mycobacteriales</taxon>
        <taxon>Corynebacteriaceae</taxon>
        <taxon>Corynebacterium</taxon>
    </lineage>
</organism>
<dbReference type="ESTHER" id="9cory-d7wf40">
    <property type="family name" value="Monoglyceridelipase_lysophospholip"/>
</dbReference>
<dbReference type="STRING" id="585529.HMPREF0291_11376"/>
<dbReference type="Pfam" id="PF12146">
    <property type="entry name" value="Hydrolase_4"/>
    <property type="match status" value="1"/>
</dbReference>
<evidence type="ECO:0000259" key="1">
    <source>
        <dbReference type="Pfam" id="PF12146"/>
    </source>
</evidence>
<dbReference type="Gene3D" id="3.40.50.1820">
    <property type="entry name" value="alpha/beta hydrolase"/>
    <property type="match status" value="1"/>
</dbReference>
<dbReference type="SUPFAM" id="SSF53474">
    <property type="entry name" value="alpha/beta-Hydrolases"/>
    <property type="match status" value="1"/>
</dbReference>
<dbReference type="InterPro" id="IPR022742">
    <property type="entry name" value="Hydrolase_4"/>
</dbReference>
<dbReference type="Proteomes" id="UP000004208">
    <property type="component" value="Unassembled WGS sequence"/>
</dbReference>
<dbReference type="AlphaFoldDB" id="D7WF40"/>
<comment type="caution">
    <text evidence="2">The sequence shown here is derived from an EMBL/GenBank/DDBJ whole genome shotgun (WGS) entry which is preliminary data.</text>
</comment>
<gene>
    <name evidence="2" type="ORF">HMPREF0291_11376</name>
</gene>
<dbReference type="HOGENOM" id="CLU_051796_0_0_11"/>
<feature type="domain" description="Serine aminopeptidase S33" evidence="1">
    <location>
        <begin position="57"/>
        <end position="265"/>
    </location>
</feature>
<keyword evidence="3" id="KW-1185">Reference proteome</keyword>
<protein>
    <recommendedName>
        <fullName evidence="1">Serine aminopeptidase S33 domain-containing protein</fullName>
    </recommendedName>
</protein>
<dbReference type="PANTHER" id="PTHR11614">
    <property type="entry name" value="PHOSPHOLIPASE-RELATED"/>
    <property type="match status" value="1"/>
</dbReference>
<dbReference type="EMBL" id="ACLJ02000003">
    <property type="protein sequence ID" value="EFK53719.1"/>
    <property type="molecule type" value="Genomic_DNA"/>
</dbReference>
<dbReference type="eggNOG" id="COG2267">
    <property type="taxonomic scope" value="Bacteria"/>
</dbReference>
<evidence type="ECO:0000313" key="3">
    <source>
        <dbReference type="Proteomes" id="UP000004208"/>
    </source>
</evidence>